<comment type="caution">
    <text evidence="2">The sequence shown here is derived from an EMBL/GenBank/DDBJ whole genome shotgun (WGS) entry which is preliminary data.</text>
</comment>
<evidence type="ECO:0000256" key="1">
    <source>
        <dbReference type="SAM" id="Phobius"/>
    </source>
</evidence>
<dbReference type="EMBL" id="JANPWB010000008">
    <property type="protein sequence ID" value="KAJ1163483.1"/>
    <property type="molecule type" value="Genomic_DNA"/>
</dbReference>
<keyword evidence="3" id="KW-1185">Reference proteome</keyword>
<keyword evidence="1" id="KW-0812">Transmembrane</keyword>
<accession>A0AAV7SHC9</accession>
<keyword evidence="1" id="KW-0472">Membrane</keyword>
<protein>
    <submittedName>
        <fullName evidence="2">Uncharacterized protein</fullName>
    </submittedName>
</protein>
<organism evidence="2 3">
    <name type="scientific">Pleurodeles waltl</name>
    <name type="common">Iberian ribbed newt</name>
    <dbReference type="NCBI Taxonomy" id="8319"/>
    <lineage>
        <taxon>Eukaryota</taxon>
        <taxon>Metazoa</taxon>
        <taxon>Chordata</taxon>
        <taxon>Craniata</taxon>
        <taxon>Vertebrata</taxon>
        <taxon>Euteleostomi</taxon>
        <taxon>Amphibia</taxon>
        <taxon>Batrachia</taxon>
        <taxon>Caudata</taxon>
        <taxon>Salamandroidea</taxon>
        <taxon>Salamandridae</taxon>
        <taxon>Pleurodelinae</taxon>
        <taxon>Pleurodeles</taxon>
    </lineage>
</organism>
<feature type="transmembrane region" description="Helical" evidence="1">
    <location>
        <begin position="125"/>
        <end position="150"/>
    </location>
</feature>
<sequence length="151" mass="15889">MRGTEARARLAERSWQAGVWKGDDQLGVGCVGYYVDVVQSRDVGEGSHVNVEKSWAEGGSLRDATDDFGGFGQVGRKADSLGSAGEERGDPVEGLAMDPGVVEACLKGVVTDVSKSAERSKRIRAAVLPLSSLVLMSSVAAMSAVSVLWFL</sequence>
<proteinExistence type="predicted"/>
<gene>
    <name evidence="2" type="ORF">NDU88_003941</name>
</gene>
<dbReference type="Proteomes" id="UP001066276">
    <property type="component" value="Chromosome 4_2"/>
</dbReference>
<dbReference type="AlphaFoldDB" id="A0AAV7SHC9"/>
<evidence type="ECO:0000313" key="3">
    <source>
        <dbReference type="Proteomes" id="UP001066276"/>
    </source>
</evidence>
<keyword evidence="1" id="KW-1133">Transmembrane helix</keyword>
<evidence type="ECO:0000313" key="2">
    <source>
        <dbReference type="EMBL" id="KAJ1163483.1"/>
    </source>
</evidence>
<reference evidence="2" key="1">
    <citation type="journal article" date="2022" name="bioRxiv">
        <title>Sequencing and chromosome-scale assembly of the giantPleurodeles waltlgenome.</title>
        <authorList>
            <person name="Brown T."/>
            <person name="Elewa A."/>
            <person name="Iarovenko S."/>
            <person name="Subramanian E."/>
            <person name="Araus A.J."/>
            <person name="Petzold A."/>
            <person name="Susuki M."/>
            <person name="Suzuki K.-i.T."/>
            <person name="Hayashi T."/>
            <person name="Toyoda A."/>
            <person name="Oliveira C."/>
            <person name="Osipova E."/>
            <person name="Leigh N.D."/>
            <person name="Simon A."/>
            <person name="Yun M.H."/>
        </authorList>
    </citation>
    <scope>NUCLEOTIDE SEQUENCE</scope>
    <source>
        <strain evidence="2">20211129_DDA</strain>
        <tissue evidence="2">Liver</tissue>
    </source>
</reference>
<name>A0AAV7SHC9_PLEWA</name>